<dbReference type="OrthoDB" id="4146344at2"/>
<feature type="region of interest" description="Disordered" evidence="1">
    <location>
        <begin position="1"/>
        <end position="27"/>
    </location>
</feature>
<dbReference type="Pfam" id="PF09836">
    <property type="entry name" value="DUF2063"/>
    <property type="match status" value="1"/>
</dbReference>
<proteinExistence type="predicted"/>
<comment type="caution">
    <text evidence="3">The sequence shown here is derived from an EMBL/GenBank/DDBJ whole genome shotgun (WGS) entry which is preliminary data.</text>
</comment>
<keyword evidence="4" id="KW-1185">Reference proteome</keyword>
<organism evidence="3 4">
    <name type="scientific">Metallibacterium scheffleri</name>
    <dbReference type="NCBI Taxonomy" id="993689"/>
    <lineage>
        <taxon>Bacteria</taxon>
        <taxon>Pseudomonadati</taxon>
        <taxon>Pseudomonadota</taxon>
        <taxon>Gammaproteobacteria</taxon>
        <taxon>Lysobacterales</taxon>
        <taxon>Rhodanobacteraceae</taxon>
        <taxon>Metallibacterium</taxon>
    </lineage>
</organism>
<feature type="domain" description="Putative DNA-binding" evidence="2">
    <location>
        <begin position="55"/>
        <end position="147"/>
    </location>
</feature>
<sequence>MGYQPAVTRSAARRGRKSAAPARCRSRRTTCARAGRRGACGMNRVAAATAREATRQQALLQALFAAQPTLVPAPELGVCQRAQRWAAGMAAYRGNGLEHAVAALRAQFPTLLAMLGEAPFAVLCARYWYAYPPRQGDLARIGAELADCIAALDDLRAWPWLADSARLDWARWAVVFDAPAQLAAADLQRLAECDPARLQLRLAPGTRLLHTHWPVLALWRAHQLPDIDAHVLHAALQTPAAPLWVWREDMQAQCRELSTAEADWLQALRAGGRLDQALEAAAEDFDVGAWLQAAVQHGWIDGIEIRAEASTSA</sequence>
<dbReference type="InterPro" id="IPR018640">
    <property type="entry name" value="DUF2063"/>
</dbReference>
<dbReference type="STRING" id="993689.GCA_002077135_03231"/>
<protein>
    <recommendedName>
        <fullName evidence="2">Putative DNA-binding domain-containing protein</fullName>
    </recommendedName>
</protein>
<evidence type="ECO:0000259" key="2">
    <source>
        <dbReference type="Pfam" id="PF09836"/>
    </source>
</evidence>
<evidence type="ECO:0000313" key="3">
    <source>
        <dbReference type="EMBL" id="THD12117.1"/>
    </source>
</evidence>
<dbReference type="Proteomes" id="UP000307749">
    <property type="component" value="Unassembled WGS sequence"/>
</dbReference>
<dbReference type="AlphaFoldDB" id="A0A4S3KSL2"/>
<accession>A0A4S3KSL2</accession>
<reference evidence="3 4" key="1">
    <citation type="submission" date="2017-02" db="EMBL/GenBank/DDBJ databases">
        <title>Whole genome sequencing of Metallibacterium scheffleri DSM 24874 (T).</title>
        <authorList>
            <person name="Kumar S."/>
            <person name="Patil P."/>
            <person name="Patil P.B."/>
        </authorList>
    </citation>
    <scope>NUCLEOTIDE SEQUENCE [LARGE SCALE GENOMIC DNA]</scope>
    <source>
        <strain evidence="3 4">DSM 24874</strain>
    </source>
</reference>
<dbReference type="EMBL" id="MWQO01000003">
    <property type="protein sequence ID" value="THD12117.1"/>
    <property type="molecule type" value="Genomic_DNA"/>
</dbReference>
<evidence type="ECO:0000313" key="4">
    <source>
        <dbReference type="Proteomes" id="UP000307749"/>
    </source>
</evidence>
<evidence type="ECO:0000256" key="1">
    <source>
        <dbReference type="SAM" id="MobiDB-lite"/>
    </source>
</evidence>
<gene>
    <name evidence="3" type="ORF">B1806_00755</name>
</gene>
<name>A0A4S3KSL2_9GAMM</name>